<comment type="caution">
    <text evidence="1">The sequence shown here is derived from an EMBL/GenBank/DDBJ whole genome shotgun (WGS) entry which is preliminary data.</text>
</comment>
<protein>
    <submittedName>
        <fullName evidence="1">Uncharacterized protein</fullName>
    </submittedName>
</protein>
<gene>
    <name evidence="1" type="ORF">PXEA_LOCUS34562</name>
</gene>
<accession>A0A3S5FGY6</accession>
<evidence type="ECO:0000313" key="2">
    <source>
        <dbReference type="Proteomes" id="UP000784294"/>
    </source>
</evidence>
<evidence type="ECO:0000313" key="1">
    <source>
        <dbReference type="EMBL" id="VEL41122.1"/>
    </source>
</evidence>
<reference evidence="1" key="1">
    <citation type="submission" date="2018-11" db="EMBL/GenBank/DDBJ databases">
        <authorList>
            <consortium name="Pathogen Informatics"/>
        </authorList>
    </citation>
    <scope>NUCLEOTIDE SEQUENCE</scope>
</reference>
<proteinExistence type="predicted"/>
<dbReference type="EMBL" id="CAAALY010267946">
    <property type="protein sequence ID" value="VEL41122.1"/>
    <property type="molecule type" value="Genomic_DNA"/>
</dbReference>
<name>A0A3S5FGY6_9PLAT</name>
<organism evidence="1 2">
    <name type="scientific">Protopolystoma xenopodis</name>
    <dbReference type="NCBI Taxonomy" id="117903"/>
    <lineage>
        <taxon>Eukaryota</taxon>
        <taxon>Metazoa</taxon>
        <taxon>Spiralia</taxon>
        <taxon>Lophotrochozoa</taxon>
        <taxon>Platyhelminthes</taxon>
        <taxon>Monogenea</taxon>
        <taxon>Polyopisthocotylea</taxon>
        <taxon>Polystomatidea</taxon>
        <taxon>Polystomatidae</taxon>
        <taxon>Protopolystoma</taxon>
    </lineage>
</organism>
<dbReference type="AlphaFoldDB" id="A0A3S5FGY6"/>
<dbReference type="Proteomes" id="UP000784294">
    <property type="component" value="Unassembled WGS sequence"/>
</dbReference>
<keyword evidence="2" id="KW-1185">Reference proteome</keyword>
<sequence length="95" mass="10092">MSGGHEYTGANGSRGLGSISAARGPGCALAAPGHQAAFIVQPVLERTSPADVWGTCLAVIFSPNYLLTSCPSALKYAWNFLFHRINQLFPMIDPK</sequence>